<keyword evidence="2" id="KW-1185">Reference proteome</keyword>
<protein>
    <submittedName>
        <fullName evidence="1">Uncharacterized protein</fullName>
    </submittedName>
</protein>
<reference evidence="1" key="1">
    <citation type="journal article" date="2021" name="Environ. Microbiol.">
        <title>Gene family expansions and transcriptome signatures uncover fungal adaptations to wood decay.</title>
        <authorList>
            <person name="Hage H."/>
            <person name="Miyauchi S."/>
            <person name="Viragh M."/>
            <person name="Drula E."/>
            <person name="Min B."/>
            <person name="Chaduli D."/>
            <person name="Navarro D."/>
            <person name="Favel A."/>
            <person name="Norest M."/>
            <person name="Lesage-Meessen L."/>
            <person name="Balint B."/>
            <person name="Merenyi Z."/>
            <person name="de Eugenio L."/>
            <person name="Morin E."/>
            <person name="Martinez A.T."/>
            <person name="Baldrian P."/>
            <person name="Stursova M."/>
            <person name="Martinez M.J."/>
            <person name="Novotny C."/>
            <person name="Magnuson J.K."/>
            <person name="Spatafora J.W."/>
            <person name="Maurice S."/>
            <person name="Pangilinan J."/>
            <person name="Andreopoulos W."/>
            <person name="LaButti K."/>
            <person name="Hundley H."/>
            <person name="Na H."/>
            <person name="Kuo A."/>
            <person name="Barry K."/>
            <person name="Lipzen A."/>
            <person name="Henrissat B."/>
            <person name="Riley R."/>
            <person name="Ahrendt S."/>
            <person name="Nagy L.G."/>
            <person name="Grigoriev I.V."/>
            <person name="Martin F."/>
            <person name="Rosso M.N."/>
        </authorList>
    </citation>
    <scope>NUCLEOTIDE SEQUENCE</scope>
    <source>
        <strain evidence="1">CBS 384.51</strain>
    </source>
</reference>
<sequence>MACPGKDPTLRHTRLKKFDYGLWRVVYEDSTRKPRGWVDNTLARIRQIRDTPVLRFCRDVYSVDPPNSILCVVSRFLSGIEQSLLVSWSTKVFGLIEAGYSSGKINRKAILAVLLTRVGLSLFTVIWRRWTTHADSVLETQVRMHYQEQLLKGWFSQRTHFCY</sequence>
<evidence type="ECO:0000313" key="2">
    <source>
        <dbReference type="Proteomes" id="UP001055072"/>
    </source>
</evidence>
<accession>A0ACB8TW44</accession>
<organism evidence="1 2">
    <name type="scientific">Irpex rosettiformis</name>
    <dbReference type="NCBI Taxonomy" id="378272"/>
    <lineage>
        <taxon>Eukaryota</taxon>
        <taxon>Fungi</taxon>
        <taxon>Dikarya</taxon>
        <taxon>Basidiomycota</taxon>
        <taxon>Agaricomycotina</taxon>
        <taxon>Agaricomycetes</taxon>
        <taxon>Polyporales</taxon>
        <taxon>Irpicaceae</taxon>
        <taxon>Irpex</taxon>
    </lineage>
</organism>
<evidence type="ECO:0000313" key="1">
    <source>
        <dbReference type="EMBL" id="KAI0086164.1"/>
    </source>
</evidence>
<name>A0ACB8TW44_9APHY</name>
<dbReference type="EMBL" id="MU274925">
    <property type="protein sequence ID" value="KAI0086164.1"/>
    <property type="molecule type" value="Genomic_DNA"/>
</dbReference>
<proteinExistence type="predicted"/>
<comment type="caution">
    <text evidence="1">The sequence shown here is derived from an EMBL/GenBank/DDBJ whole genome shotgun (WGS) entry which is preliminary data.</text>
</comment>
<dbReference type="Proteomes" id="UP001055072">
    <property type="component" value="Unassembled WGS sequence"/>
</dbReference>
<gene>
    <name evidence="1" type="ORF">BDY19DRAFT_364424</name>
</gene>